<gene>
    <name evidence="9" type="primary">CGI121</name>
    <name evidence="9" type="ORF">LOC62_03G003599</name>
</gene>
<dbReference type="GO" id="GO:0005634">
    <property type="term" value="C:nucleus"/>
    <property type="evidence" value="ECO:0007669"/>
    <property type="project" value="UniProtKB-SubCell"/>
</dbReference>
<reference evidence="9" key="1">
    <citation type="submission" date="2023-10" db="EMBL/GenBank/DDBJ databases">
        <authorList>
            <person name="Noh H."/>
        </authorList>
    </citation>
    <scope>NUCLEOTIDE SEQUENCE</scope>
    <source>
        <strain evidence="9">DUCC4014</strain>
    </source>
</reference>
<dbReference type="EMBL" id="CP086716">
    <property type="protein sequence ID" value="WOO80088.1"/>
    <property type="molecule type" value="Genomic_DNA"/>
</dbReference>
<dbReference type="GO" id="GO:0002949">
    <property type="term" value="P:tRNA threonylcarbamoyladenosine modification"/>
    <property type="evidence" value="ECO:0007669"/>
    <property type="project" value="TreeGrafter"/>
</dbReference>
<evidence type="ECO:0000256" key="6">
    <source>
        <dbReference type="ARBA" id="ARBA00023242"/>
    </source>
</evidence>
<keyword evidence="5" id="KW-0819">tRNA processing</keyword>
<dbReference type="RefSeq" id="XP_062626120.1">
    <property type="nucleotide sequence ID" value="XM_062770136.1"/>
</dbReference>
<evidence type="ECO:0000313" key="10">
    <source>
        <dbReference type="Proteomes" id="UP000827549"/>
    </source>
</evidence>
<dbReference type="PANTHER" id="PTHR15840:SF10">
    <property type="entry name" value="EKC_KEOPS COMPLEX SUBUNIT TPRKB"/>
    <property type="match status" value="1"/>
</dbReference>
<organism evidence="9 10">
    <name type="scientific">Vanrija pseudolonga</name>
    <dbReference type="NCBI Taxonomy" id="143232"/>
    <lineage>
        <taxon>Eukaryota</taxon>
        <taxon>Fungi</taxon>
        <taxon>Dikarya</taxon>
        <taxon>Basidiomycota</taxon>
        <taxon>Agaricomycotina</taxon>
        <taxon>Tremellomycetes</taxon>
        <taxon>Trichosporonales</taxon>
        <taxon>Trichosporonaceae</taxon>
        <taxon>Vanrija</taxon>
    </lineage>
</organism>
<sequence>METYTLAHFPPNVRTLHVAYFENVTNAPEIRRRLVAAATATGAEGDAARAAVDFAFIEAGLLVSKEHLLSGALAALLTSLPSDARASLPAPPEPKTRSHNLHSEVLMALSPNNNITDAIRRHGVGDATTRLAVVKFAAEGSAQKEVYDAIAAVVDGELVPLDALDEVSKIDWARVDKVYKLGEMNQLKVDNVAQRKVAAVVNTVAIKHVT</sequence>
<comment type="subcellular location">
    <subcellularLocation>
        <location evidence="1">Nucleus</location>
    </subcellularLocation>
</comment>
<evidence type="ECO:0000313" key="9">
    <source>
        <dbReference type="EMBL" id="WOO80088.1"/>
    </source>
</evidence>
<dbReference type="GO" id="GO:0005829">
    <property type="term" value="C:cytosol"/>
    <property type="evidence" value="ECO:0007669"/>
    <property type="project" value="TreeGrafter"/>
</dbReference>
<keyword evidence="10" id="KW-1185">Reference proteome</keyword>
<evidence type="ECO:0000256" key="2">
    <source>
        <dbReference type="ARBA" id="ARBA00005546"/>
    </source>
</evidence>
<name>A0AAF0Y4E1_9TREE</name>
<dbReference type="AlphaFoldDB" id="A0AAF0Y4E1"/>
<comment type="function">
    <text evidence="7">Component of the EKC/KEOPS complex that is required for the formation of a threonylcarbamoyl group on adenosine at position 37 (t(6)A37) in tRNAs that read codons beginning with adenine. The complex is probably involved in the transfer of the threonylcarbamoyl moiety of threonylcarbamoyl-AMP (TC-AMP) to the N6 group of A37. CGI121 acts as an allosteric effector that regulates the t(6)A activity of the complex. The EKC/KEOPS complex also promotes both telomere uncapping and telomere elongation. The complex is required for efficient recruitment of transcriptional coactivators. CGI121 is not required for tRNA modification.</text>
</comment>
<evidence type="ECO:0000256" key="8">
    <source>
        <dbReference type="RuleBase" id="RU004398"/>
    </source>
</evidence>
<dbReference type="Gene3D" id="3.30.2380.10">
    <property type="entry name" value="CGI121/TPRKB"/>
    <property type="match status" value="1"/>
</dbReference>
<dbReference type="GeneID" id="87806841"/>
<protein>
    <recommendedName>
        <fullName evidence="4">EKC/KEOPS complex subunit CGI121</fullName>
    </recommendedName>
    <alternativeName>
        <fullName evidence="3">EKC/KEOPS complex subunit cgi121</fullName>
    </alternativeName>
</protein>
<dbReference type="SUPFAM" id="SSF143870">
    <property type="entry name" value="PF0523-like"/>
    <property type="match status" value="1"/>
</dbReference>
<comment type="similarity">
    <text evidence="2 8">Belongs to the CGI121/TPRKB family.</text>
</comment>
<dbReference type="Proteomes" id="UP000827549">
    <property type="component" value="Chromosome 3"/>
</dbReference>
<dbReference type="InterPro" id="IPR036504">
    <property type="entry name" value="CGI121/TPRKB_sf"/>
</dbReference>
<evidence type="ECO:0000256" key="7">
    <source>
        <dbReference type="ARBA" id="ARBA00025043"/>
    </source>
</evidence>
<evidence type="ECO:0000256" key="1">
    <source>
        <dbReference type="ARBA" id="ARBA00004123"/>
    </source>
</evidence>
<evidence type="ECO:0000256" key="3">
    <source>
        <dbReference type="ARBA" id="ARBA00015316"/>
    </source>
</evidence>
<dbReference type="InterPro" id="IPR013926">
    <property type="entry name" value="CGI121/TPRKB"/>
</dbReference>
<keyword evidence="6 8" id="KW-0539">Nucleus</keyword>
<accession>A0AAF0Y4E1</accession>
<dbReference type="Pfam" id="PF08617">
    <property type="entry name" value="CGI-121"/>
    <property type="match status" value="1"/>
</dbReference>
<dbReference type="GO" id="GO:0000408">
    <property type="term" value="C:EKC/KEOPS complex"/>
    <property type="evidence" value="ECO:0007669"/>
    <property type="project" value="TreeGrafter"/>
</dbReference>
<dbReference type="PANTHER" id="PTHR15840">
    <property type="entry name" value="CGI-121 FAMILY MEMBER"/>
    <property type="match status" value="1"/>
</dbReference>
<evidence type="ECO:0000256" key="5">
    <source>
        <dbReference type="ARBA" id="ARBA00022694"/>
    </source>
</evidence>
<evidence type="ECO:0000256" key="4">
    <source>
        <dbReference type="ARBA" id="ARBA00016009"/>
    </source>
</evidence>
<proteinExistence type="inferred from homology"/>